<dbReference type="InterPro" id="IPR014720">
    <property type="entry name" value="dsRBD_dom"/>
</dbReference>
<evidence type="ECO:0000256" key="12">
    <source>
        <dbReference type="HAMAP-Rule" id="MF_00104"/>
    </source>
</evidence>
<comment type="similarity">
    <text evidence="2">Belongs to the ribonuclease III family.</text>
</comment>
<accession>A0A4P6YW18</accession>
<evidence type="ECO:0000259" key="13">
    <source>
        <dbReference type="PROSITE" id="PS50137"/>
    </source>
</evidence>
<evidence type="ECO:0000256" key="10">
    <source>
        <dbReference type="ARBA" id="ARBA00022842"/>
    </source>
</evidence>
<evidence type="ECO:0000256" key="7">
    <source>
        <dbReference type="ARBA" id="ARBA00022730"/>
    </source>
</evidence>
<gene>
    <name evidence="12" type="primary">rnc</name>
    <name evidence="15" type="ORF">EQG49_11505</name>
</gene>
<dbReference type="KEGG" id="wei:EQG49_11505"/>
<dbReference type="GO" id="GO:0010468">
    <property type="term" value="P:regulation of gene expression"/>
    <property type="evidence" value="ECO:0007669"/>
    <property type="project" value="TreeGrafter"/>
</dbReference>
<comment type="cofactor">
    <cofactor evidence="12">
        <name>Mg(2+)</name>
        <dbReference type="ChEBI" id="CHEBI:18420"/>
    </cofactor>
</comment>
<dbReference type="OrthoDB" id="9805026at2"/>
<feature type="binding site" evidence="12">
    <location>
        <position position="124"/>
    </location>
    <ligand>
        <name>Mg(2+)</name>
        <dbReference type="ChEBI" id="CHEBI:18420"/>
    </ligand>
</feature>
<proteinExistence type="inferred from homology"/>
<dbReference type="RefSeq" id="WP_133364109.1">
    <property type="nucleotide sequence ID" value="NZ_CP037940.1"/>
</dbReference>
<feature type="active site" evidence="12">
    <location>
        <position position="124"/>
    </location>
</feature>
<evidence type="ECO:0000256" key="4">
    <source>
        <dbReference type="ARBA" id="ARBA00022664"/>
    </source>
</evidence>
<dbReference type="PROSITE" id="PS50137">
    <property type="entry name" value="DS_RBD"/>
    <property type="match status" value="1"/>
</dbReference>
<evidence type="ECO:0000256" key="2">
    <source>
        <dbReference type="ARBA" id="ARBA00010183"/>
    </source>
</evidence>
<evidence type="ECO:0000259" key="14">
    <source>
        <dbReference type="PROSITE" id="PS50142"/>
    </source>
</evidence>
<feature type="binding site" evidence="12">
    <location>
        <position position="48"/>
    </location>
    <ligand>
        <name>Mg(2+)</name>
        <dbReference type="ChEBI" id="CHEBI:18420"/>
    </ligand>
</feature>
<dbReference type="SUPFAM" id="SSF54768">
    <property type="entry name" value="dsRNA-binding domain-like"/>
    <property type="match status" value="1"/>
</dbReference>
<evidence type="ECO:0000256" key="8">
    <source>
        <dbReference type="ARBA" id="ARBA00022759"/>
    </source>
</evidence>
<dbReference type="InterPro" id="IPR011907">
    <property type="entry name" value="RNase_III"/>
</dbReference>
<comment type="subunit">
    <text evidence="12">Homodimer.</text>
</comment>
<dbReference type="Gene3D" id="1.10.1520.10">
    <property type="entry name" value="Ribonuclease III domain"/>
    <property type="match status" value="1"/>
</dbReference>
<dbReference type="PANTHER" id="PTHR11207">
    <property type="entry name" value="RIBONUCLEASE III"/>
    <property type="match status" value="1"/>
</dbReference>
<keyword evidence="8 12" id="KW-0255">Endonuclease</keyword>
<dbReference type="EC" id="3.1.26.3" evidence="12"/>
<dbReference type="GO" id="GO:0004525">
    <property type="term" value="F:ribonuclease III activity"/>
    <property type="evidence" value="ECO:0007669"/>
    <property type="project" value="UniProtKB-UniRule"/>
</dbReference>
<keyword evidence="7 12" id="KW-0699">rRNA-binding</keyword>
<feature type="binding site" evidence="12">
    <location>
        <position position="121"/>
    </location>
    <ligand>
        <name>Mg(2+)</name>
        <dbReference type="ChEBI" id="CHEBI:18420"/>
    </ligand>
</feature>
<feature type="domain" description="RNase III" evidence="14">
    <location>
        <begin position="6"/>
        <end position="135"/>
    </location>
</feature>
<dbReference type="InterPro" id="IPR000999">
    <property type="entry name" value="RNase_III_dom"/>
</dbReference>
<organism evidence="15 16">
    <name type="scientific">Periweissella cryptocerci</name>
    <dbReference type="NCBI Taxonomy" id="2506420"/>
    <lineage>
        <taxon>Bacteria</taxon>
        <taxon>Bacillati</taxon>
        <taxon>Bacillota</taxon>
        <taxon>Bacilli</taxon>
        <taxon>Lactobacillales</taxon>
        <taxon>Lactobacillaceae</taxon>
        <taxon>Periweissella</taxon>
    </lineage>
</organism>
<dbReference type="CDD" id="cd00593">
    <property type="entry name" value="RIBOc"/>
    <property type="match status" value="1"/>
</dbReference>
<dbReference type="HAMAP" id="MF_00104">
    <property type="entry name" value="RNase_III"/>
    <property type="match status" value="1"/>
</dbReference>
<dbReference type="GO" id="GO:0008033">
    <property type="term" value="P:tRNA processing"/>
    <property type="evidence" value="ECO:0007669"/>
    <property type="project" value="UniProtKB-KW"/>
</dbReference>
<keyword evidence="16" id="KW-1185">Reference proteome</keyword>
<evidence type="ECO:0000256" key="9">
    <source>
        <dbReference type="ARBA" id="ARBA00022801"/>
    </source>
</evidence>
<keyword evidence="5 12" id="KW-0540">Nuclease</keyword>
<dbReference type="PANTHER" id="PTHR11207:SF0">
    <property type="entry name" value="RIBONUCLEASE 3"/>
    <property type="match status" value="1"/>
</dbReference>
<keyword evidence="4 12" id="KW-0507">mRNA processing</keyword>
<evidence type="ECO:0000256" key="5">
    <source>
        <dbReference type="ARBA" id="ARBA00022722"/>
    </source>
</evidence>
<name>A0A4P6YW18_9LACO</name>
<dbReference type="Pfam" id="PF00035">
    <property type="entry name" value="dsrm"/>
    <property type="match status" value="1"/>
</dbReference>
<feature type="active site" evidence="12">
    <location>
        <position position="52"/>
    </location>
</feature>
<dbReference type="SUPFAM" id="SSF69065">
    <property type="entry name" value="RNase III domain-like"/>
    <property type="match status" value="1"/>
</dbReference>
<keyword evidence="11 12" id="KW-0694">RNA-binding</keyword>
<dbReference type="GO" id="GO:0006364">
    <property type="term" value="P:rRNA processing"/>
    <property type="evidence" value="ECO:0007669"/>
    <property type="project" value="UniProtKB-UniRule"/>
</dbReference>
<dbReference type="GO" id="GO:0019843">
    <property type="term" value="F:rRNA binding"/>
    <property type="evidence" value="ECO:0007669"/>
    <property type="project" value="UniProtKB-KW"/>
</dbReference>
<comment type="function">
    <text evidence="12">Digests double-stranded RNA. Involved in the processing of primary rRNA transcript to yield the immediate precursors to the large and small rRNAs (23S and 16S). Processes some mRNAs, and tRNAs when they are encoded in the rRNA operon. Processes pre-crRNA and tracrRNA of type II CRISPR loci if present in the organism.</text>
</comment>
<dbReference type="EMBL" id="CP037940">
    <property type="protein sequence ID" value="QBO37032.1"/>
    <property type="molecule type" value="Genomic_DNA"/>
</dbReference>
<keyword evidence="3 12" id="KW-0698">rRNA processing</keyword>
<dbReference type="GO" id="GO:0003725">
    <property type="term" value="F:double-stranded RNA binding"/>
    <property type="evidence" value="ECO:0007669"/>
    <property type="project" value="TreeGrafter"/>
</dbReference>
<evidence type="ECO:0000256" key="6">
    <source>
        <dbReference type="ARBA" id="ARBA00022723"/>
    </source>
</evidence>
<keyword evidence="12" id="KW-0819">tRNA processing</keyword>
<dbReference type="GO" id="GO:0005737">
    <property type="term" value="C:cytoplasm"/>
    <property type="evidence" value="ECO:0007669"/>
    <property type="project" value="UniProtKB-SubCell"/>
</dbReference>
<protein>
    <recommendedName>
        <fullName evidence="12">Ribonuclease 3</fullName>
        <ecNumber evidence="12">3.1.26.3</ecNumber>
    </recommendedName>
    <alternativeName>
        <fullName evidence="12">Ribonuclease III</fullName>
        <shortName evidence="12">RNase III</shortName>
    </alternativeName>
</protein>
<dbReference type="AlphaFoldDB" id="A0A4P6YW18"/>
<keyword evidence="9 12" id="KW-0378">Hydrolase</keyword>
<comment type="catalytic activity">
    <reaction evidence="1 12">
        <text>Endonucleolytic cleavage to 5'-phosphomonoester.</text>
        <dbReference type="EC" id="3.1.26.3"/>
    </reaction>
</comment>
<reference evidence="16" key="1">
    <citation type="submission" date="2019-03" db="EMBL/GenBank/DDBJ databases">
        <title>Weissella sp. 26KH-42 Genome sequencing.</title>
        <authorList>
            <person name="Heo J."/>
            <person name="Kim S.-J."/>
            <person name="Kim J.-S."/>
            <person name="Hong S.-B."/>
            <person name="Kwon S.-W."/>
        </authorList>
    </citation>
    <scope>NUCLEOTIDE SEQUENCE [LARGE SCALE GENOMIC DNA]</scope>
    <source>
        <strain evidence="16">26KH-42</strain>
    </source>
</reference>
<dbReference type="SMART" id="SM00535">
    <property type="entry name" value="RIBOc"/>
    <property type="match status" value="1"/>
</dbReference>
<dbReference type="PROSITE" id="PS00517">
    <property type="entry name" value="RNASE_3_1"/>
    <property type="match status" value="1"/>
</dbReference>
<dbReference type="Pfam" id="PF14622">
    <property type="entry name" value="Ribonucleas_3_3"/>
    <property type="match status" value="1"/>
</dbReference>
<dbReference type="CDD" id="cd10845">
    <property type="entry name" value="DSRM_RNAse_III_family"/>
    <property type="match status" value="1"/>
</dbReference>
<dbReference type="Proteomes" id="UP000292886">
    <property type="component" value="Chromosome"/>
</dbReference>
<dbReference type="GO" id="GO:0046872">
    <property type="term" value="F:metal ion binding"/>
    <property type="evidence" value="ECO:0007669"/>
    <property type="project" value="UniProtKB-KW"/>
</dbReference>
<dbReference type="SMART" id="SM00358">
    <property type="entry name" value="DSRM"/>
    <property type="match status" value="1"/>
</dbReference>
<feature type="domain" description="DRBM" evidence="13">
    <location>
        <begin position="161"/>
        <end position="232"/>
    </location>
</feature>
<keyword evidence="6 12" id="KW-0479">Metal-binding</keyword>
<dbReference type="PROSITE" id="PS50142">
    <property type="entry name" value="RNASE_3_2"/>
    <property type="match status" value="1"/>
</dbReference>
<keyword evidence="10 12" id="KW-0460">Magnesium</keyword>
<evidence type="ECO:0000256" key="1">
    <source>
        <dbReference type="ARBA" id="ARBA00000109"/>
    </source>
</evidence>
<dbReference type="GO" id="GO:0006397">
    <property type="term" value="P:mRNA processing"/>
    <property type="evidence" value="ECO:0007669"/>
    <property type="project" value="UniProtKB-UniRule"/>
</dbReference>
<comment type="subcellular location">
    <subcellularLocation>
        <location evidence="12">Cytoplasm</location>
    </subcellularLocation>
</comment>
<keyword evidence="12" id="KW-0963">Cytoplasm</keyword>
<evidence type="ECO:0000313" key="15">
    <source>
        <dbReference type="EMBL" id="QBO37032.1"/>
    </source>
</evidence>
<dbReference type="Gene3D" id="3.30.160.20">
    <property type="match status" value="1"/>
</dbReference>
<dbReference type="InterPro" id="IPR036389">
    <property type="entry name" value="RNase_III_sf"/>
</dbReference>
<sequence length="233" mass="26842">MLEELQAQLKADFNIAFNKPTLLVEAFTQGNYLNEHPHFGGRDYQRLEFLGDSVMQLSTAEYLFKKYPLWDEGRLTELRIAMVQTRSFAYLARELAFDKYILLGHGEELNGARNRDSLLEDVWEAFIGALYLDQGHATVQAFLQQQMFKKIDEGFFDQFIDYKSKLQELLQKRGSVQIKYQKLSETESGTDNSQIFKVAVEVNRQVLAMGSGSSIKNAEKMAARLAYQQLQQK</sequence>
<evidence type="ECO:0000256" key="11">
    <source>
        <dbReference type="ARBA" id="ARBA00022884"/>
    </source>
</evidence>
<evidence type="ECO:0000313" key="16">
    <source>
        <dbReference type="Proteomes" id="UP000292886"/>
    </source>
</evidence>
<dbReference type="FunFam" id="1.10.1520.10:FF:000001">
    <property type="entry name" value="Ribonuclease 3"/>
    <property type="match status" value="1"/>
</dbReference>
<dbReference type="NCBIfam" id="TIGR02191">
    <property type="entry name" value="RNaseIII"/>
    <property type="match status" value="1"/>
</dbReference>
<evidence type="ECO:0000256" key="3">
    <source>
        <dbReference type="ARBA" id="ARBA00022552"/>
    </source>
</evidence>